<feature type="region of interest" description="Disordered" evidence="6">
    <location>
        <begin position="370"/>
        <end position="417"/>
    </location>
</feature>
<accession>Q2SDQ7</accession>
<dbReference type="KEGG" id="hch:HCH_04516"/>
<feature type="transmembrane region" description="Helical" evidence="7">
    <location>
        <begin position="54"/>
        <end position="72"/>
    </location>
</feature>
<sequence length="417" mass="45066">MTMKLGPVTRLLMNDKGGRYLLLALAALAVVVPLLNLTMTPGSALHVSTYTVTLLGKYLCYALLALAVDLIWGYCGILSLGHGAFFALGGYAMGMYLMRQVGDRGVYGDPLLPDFMVFLNWKELPWYWHGFDNFGFAMLMVALAPGLLAFVFGWLAFRSRVTGVYLSIITQALTYALMLAFFRNDMGFGGNNGLTDFKDLLGFNLQSDATRCGLFIASAVALMLGYVLCRRIVNSKLGRVLVAVRDAEARTRFLGYRVDKYKLFVFVVSSVLAGIAGALYVPQVGIINPGEFSPINSIEIIIWVAVGGRGALYGAVIGAIAVNYAKSYFTGAFPELWLYCLGALFVVTTLFLPKGLVGLFERIWSGGGSVTPERPEQAGDGGESSETETLLADSGGSIRPVASDRHPDKPVEVSPSS</sequence>
<dbReference type="GO" id="GO:0015658">
    <property type="term" value="F:branched-chain amino acid transmembrane transporter activity"/>
    <property type="evidence" value="ECO:0007669"/>
    <property type="project" value="InterPro"/>
</dbReference>
<feature type="transmembrane region" description="Helical" evidence="7">
    <location>
        <begin position="213"/>
        <end position="229"/>
    </location>
</feature>
<keyword evidence="9" id="KW-1185">Reference proteome</keyword>
<keyword evidence="2" id="KW-1003">Cell membrane</keyword>
<reference evidence="8 9" key="1">
    <citation type="journal article" date="2005" name="Nucleic Acids Res.">
        <title>Genomic blueprint of Hahella chejuensis, a marine microbe producing an algicidal agent.</title>
        <authorList>
            <person name="Jeong H."/>
            <person name="Yim J.H."/>
            <person name="Lee C."/>
            <person name="Choi S.-H."/>
            <person name="Park Y.K."/>
            <person name="Yoon S.H."/>
            <person name="Hur C.-G."/>
            <person name="Kang H.-Y."/>
            <person name="Kim D."/>
            <person name="Lee H.H."/>
            <person name="Park K.H."/>
            <person name="Park S.-H."/>
            <person name="Park H.-S."/>
            <person name="Lee H.K."/>
            <person name="Oh T.K."/>
            <person name="Kim J.F."/>
        </authorList>
    </citation>
    <scope>NUCLEOTIDE SEQUENCE [LARGE SCALE GENOMIC DNA]</scope>
    <source>
        <strain evidence="8 9">KCTC 2396</strain>
    </source>
</reference>
<dbReference type="EMBL" id="CP000155">
    <property type="protein sequence ID" value="ABC31217.1"/>
    <property type="molecule type" value="Genomic_DNA"/>
</dbReference>
<name>Q2SDQ7_HAHCH</name>
<keyword evidence="3 7" id="KW-0812">Transmembrane</keyword>
<dbReference type="AlphaFoldDB" id="Q2SDQ7"/>
<feature type="transmembrane region" description="Helical" evidence="7">
    <location>
        <begin position="300"/>
        <end position="324"/>
    </location>
</feature>
<evidence type="ECO:0000256" key="2">
    <source>
        <dbReference type="ARBA" id="ARBA00022475"/>
    </source>
</evidence>
<feature type="transmembrane region" description="Helical" evidence="7">
    <location>
        <begin position="164"/>
        <end position="182"/>
    </location>
</feature>
<feature type="transmembrane region" description="Helical" evidence="7">
    <location>
        <begin position="79"/>
        <end position="98"/>
    </location>
</feature>
<evidence type="ECO:0000256" key="6">
    <source>
        <dbReference type="SAM" id="MobiDB-lite"/>
    </source>
</evidence>
<evidence type="ECO:0000313" key="8">
    <source>
        <dbReference type="EMBL" id="ABC31217.1"/>
    </source>
</evidence>
<feature type="transmembrane region" description="Helical" evidence="7">
    <location>
        <begin position="261"/>
        <end position="280"/>
    </location>
</feature>
<feature type="transmembrane region" description="Helical" evidence="7">
    <location>
        <begin position="134"/>
        <end position="157"/>
    </location>
</feature>
<dbReference type="NCBIfam" id="TIGR03408">
    <property type="entry name" value="urea_trans_UrtC"/>
    <property type="match status" value="1"/>
</dbReference>
<proteinExistence type="predicted"/>
<keyword evidence="5 7" id="KW-0472">Membrane</keyword>
<evidence type="ECO:0000256" key="4">
    <source>
        <dbReference type="ARBA" id="ARBA00022989"/>
    </source>
</evidence>
<evidence type="ECO:0000313" key="9">
    <source>
        <dbReference type="Proteomes" id="UP000000238"/>
    </source>
</evidence>
<dbReference type="InterPro" id="IPR043428">
    <property type="entry name" value="LivM-like"/>
</dbReference>
<dbReference type="RefSeq" id="WP_011398284.1">
    <property type="nucleotide sequence ID" value="NC_007645.1"/>
</dbReference>
<gene>
    <name evidence="8" type="ordered locus">HCH_04516</name>
</gene>
<dbReference type="Pfam" id="PF02653">
    <property type="entry name" value="BPD_transp_2"/>
    <property type="match status" value="1"/>
</dbReference>
<evidence type="ECO:0000256" key="3">
    <source>
        <dbReference type="ARBA" id="ARBA00022692"/>
    </source>
</evidence>
<dbReference type="eggNOG" id="COG4177">
    <property type="taxonomic scope" value="Bacteria"/>
</dbReference>
<dbReference type="HOGENOM" id="CLU_031365_0_0_6"/>
<keyword evidence="4 7" id="KW-1133">Transmembrane helix</keyword>
<feature type="compositionally biased region" description="Basic and acidic residues" evidence="6">
    <location>
        <begin position="402"/>
        <end position="411"/>
    </location>
</feature>
<evidence type="ECO:0000256" key="7">
    <source>
        <dbReference type="SAM" id="Phobius"/>
    </source>
</evidence>
<dbReference type="PANTHER" id="PTHR30482">
    <property type="entry name" value="HIGH-AFFINITY BRANCHED-CHAIN AMINO ACID TRANSPORT SYSTEM PERMEASE"/>
    <property type="match status" value="1"/>
</dbReference>
<protein>
    <submittedName>
        <fullName evidence="8">ABC-type branched-chain amino acid transport system, permease component</fullName>
    </submittedName>
</protein>
<dbReference type="GO" id="GO:0005886">
    <property type="term" value="C:plasma membrane"/>
    <property type="evidence" value="ECO:0007669"/>
    <property type="project" value="UniProtKB-SubCell"/>
</dbReference>
<dbReference type="PANTHER" id="PTHR30482:SF4">
    <property type="entry name" value="SLR1201 PROTEIN"/>
    <property type="match status" value="1"/>
</dbReference>
<dbReference type="CDD" id="cd06581">
    <property type="entry name" value="TM_PBP1_LivM_like"/>
    <property type="match status" value="1"/>
</dbReference>
<organism evidence="8 9">
    <name type="scientific">Hahella chejuensis (strain KCTC 2396)</name>
    <dbReference type="NCBI Taxonomy" id="349521"/>
    <lineage>
        <taxon>Bacteria</taxon>
        <taxon>Pseudomonadati</taxon>
        <taxon>Pseudomonadota</taxon>
        <taxon>Gammaproteobacteria</taxon>
        <taxon>Oceanospirillales</taxon>
        <taxon>Hahellaceae</taxon>
        <taxon>Hahella</taxon>
    </lineage>
</organism>
<feature type="transmembrane region" description="Helical" evidence="7">
    <location>
        <begin position="336"/>
        <end position="352"/>
    </location>
</feature>
<dbReference type="Proteomes" id="UP000000238">
    <property type="component" value="Chromosome"/>
</dbReference>
<dbReference type="STRING" id="349521.HCH_04516"/>
<comment type="subcellular location">
    <subcellularLocation>
        <location evidence="1">Cell inner membrane</location>
        <topology evidence="1">Multi-pass membrane protein</topology>
    </subcellularLocation>
</comment>
<dbReference type="InterPro" id="IPR017778">
    <property type="entry name" value="ABC_transptr_urea_perm_UrtC"/>
</dbReference>
<dbReference type="InterPro" id="IPR001851">
    <property type="entry name" value="ABC_transp_permease"/>
</dbReference>
<evidence type="ECO:0000256" key="1">
    <source>
        <dbReference type="ARBA" id="ARBA00004429"/>
    </source>
</evidence>
<evidence type="ECO:0000256" key="5">
    <source>
        <dbReference type="ARBA" id="ARBA00023136"/>
    </source>
</evidence>